<name>A0ABP8DRM0_9ACTN</name>
<sequence length="64" mass="6578">MRLVPFAPAELRSRRADPGGAARASGHADAPTIVAEDDRGYTLDGHHADQAAGDASVTNLRPGA</sequence>
<keyword evidence="3" id="KW-1185">Reference proteome</keyword>
<evidence type="ECO:0000313" key="2">
    <source>
        <dbReference type="EMBL" id="GAA4262582.1"/>
    </source>
</evidence>
<protein>
    <submittedName>
        <fullName evidence="2">Uncharacterized protein</fullName>
    </submittedName>
</protein>
<evidence type="ECO:0000313" key="3">
    <source>
        <dbReference type="Proteomes" id="UP001500620"/>
    </source>
</evidence>
<accession>A0ABP8DRM0</accession>
<evidence type="ECO:0000256" key="1">
    <source>
        <dbReference type="SAM" id="MobiDB-lite"/>
    </source>
</evidence>
<feature type="compositionally biased region" description="Basic and acidic residues" evidence="1">
    <location>
        <begin position="36"/>
        <end position="49"/>
    </location>
</feature>
<feature type="region of interest" description="Disordered" evidence="1">
    <location>
        <begin position="1"/>
        <end position="64"/>
    </location>
</feature>
<gene>
    <name evidence="2" type="ORF">GCM10022255_099800</name>
</gene>
<proteinExistence type="predicted"/>
<dbReference type="Proteomes" id="UP001500620">
    <property type="component" value="Unassembled WGS sequence"/>
</dbReference>
<reference evidence="3" key="1">
    <citation type="journal article" date="2019" name="Int. J. Syst. Evol. Microbiol.">
        <title>The Global Catalogue of Microorganisms (GCM) 10K type strain sequencing project: providing services to taxonomists for standard genome sequencing and annotation.</title>
        <authorList>
            <consortium name="The Broad Institute Genomics Platform"/>
            <consortium name="The Broad Institute Genome Sequencing Center for Infectious Disease"/>
            <person name="Wu L."/>
            <person name="Ma J."/>
        </authorList>
    </citation>
    <scope>NUCLEOTIDE SEQUENCE [LARGE SCALE GENOMIC DNA]</scope>
    <source>
        <strain evidence="3">JCM 17441</strain>
    </source>
</reference>
<comment type="caution">
    <text evidence="2">The sequence shown here is derived from an EMBL/GenBank/DDBJ whole genome shotgun (WGS) entry which is preliminary data.</text>
</comment>
<organism evidence="2 3">
    <name type="scientific">Dactylosporangium darangshiense</name>
    <dbReference type="NCBI Taxonomy" id="579108"/>
    <lineage>
        <taxon>Bacteria</taxon>
        <taxon>Bacillati</taxon>
        <taxon>Actinomycetota</taxon>
        <taxon>Actinomycetes</taxon>
        <taxon>Micromonosporales</taxon>
        <taxon>Micromonosporaceae</taxon>
        <taxon>Dactylosporangium</taxon>
    </lineage>
</organism>
<dbReference type="EMBL" id="BAABAT010000053">
    <property type="protein sequence ID" value="GAA4262582.1"/>
    <property type="molecule type" value="Genomic_DNA"/>
</dbReference>